<feature type="compositionally biased region" description="Basic and acidic residues" evidence="1">
    <location>
        <begin position="331"/>
        <end position="341"/>
    </location>
</feature>
<dbReference type="OrthoDB" id="164907at2759"/>
<gene>
    <name evidence="2" type="ORF">Plil01_000500300</name>
</gene>
<proteinExistence type="predicted"/>
<evidence type="ECO:0000313" key="3">
    <source>
        <dbReference type="Proteomes" id="UP001165083"/>
    </source>
</evidence>
<comment type="caution">
    <text evidence="2">The sequence shown here is derived from an EMBL/GenBank/DDBJ whole genome shotgun (WGS) entry which is preliminary data.</text>
</comment>
<reference evidence="2" key="1">
    <citation type="submission" date="2023-04" db="EMBL/GenBank/DDBJ databases">
        <title>Phytophthora lilii NBRC 32176.</title>
        <authorList>
            <person name="Ichikawa N."/>
            <person name="Sato H."/>
            <person name="Tonouchi N."/>
        </authorList>
    </citation>
    <scope>NUCLEOTIDE SEQUENCE</scope>
    <source>
        <strain evidence="2">NBRC 32176</strain>
    </source>
</reference>
<evidence type="ECO:0000256" key="1">
    <source>
        <dbReference type="SAM" id="MobiDB-lite"/>
    </source>
</evidence>
<accession>A0A9W6TK33</accession>
<feature type="compositionally biased region" description="Basic residues" evidence="1">
    <location>
        <begin position="49"/>
        <end position="67"/>
    </location>
</feature>
<name>A0A9W6TK33_9STRA</name>
<protein>
    <submittedName>
        <fullName evidence="2">Unnamed protein product</fullName>
    </submittedName>
</protein>
<dbReference type="EMBL" id="BSXW01000210">
    <property type="protein sequence ID" value="GMF14909.1"/>
    <property type="molecule type" value="Genomic_DNA"/>
</dbReference>
<dbReference type="AlphaFoldDB" id="A0A9W6TK33"/>
<feature type="region of interest" description="Disordered" evidence="1">
    <location>
        <begin position="312"/>
        <end position="355"/>
    </location>
</feature>
<organism evidence="2 3">
    <name type="scientific">Phytophthora lilii</name>
    <dbReference type="NCBI Taxonomy" id="2077276"/>
    <lineage>
        <taxon>Eukaryota</taxon>
        <taxon>Sar</taxon>
        <taxon>Stramenopiles</taxon>
        <taxon>Oomycota</taxon>
        <taxon>Peronosporomycetes</taxon>
        <taxon>Peronosporales</taxon>
        <taxon>Peronosporaceae</taxon>
        <taxon>Phytophthora</taxon>
    </lineage>
</organism>
<dbReference type="Proteomes" id="UP001165083">
    <property type="component" value="Unassembled WGS sequence"/>
</dbReference>
<sequence>MPASTALASSKRSLLSSSLQDSSAGLKSHADSTTTTTTTTTTTNNNNNKIKKKKKQRQQKRQHHKLNYRSLDCAVGEQLEESSSSALQHLPAKPSRASCCPGGRQLGHFRIAMVLFLESETLQLLELYAELRAEPQNVTSNGVLLKQQAREQLTTALNASFPRKQPWSEGQVSVKFKNLRAEYAELRWLSAQPGFRADGAGLPDAWWAGIKARRPKAHAFKDKLPWVYEAHMRAIVGDGVADQSRRAKQAPQQEQTSLSTPQREQSLVGEQVVTAMRTVHVEAQPRDALAAPPPAPTVVHVASESRVIMPATLTPTTVQDAAQLPQLKRKRSDESDTRREEENEEDDADRGSCYGSETRGAYSCSLARSVEQSAVAAAGMARGFQDLIAMFQEQTATCRALEQRTTEAQPIAEQRGVLLAVARSLEQSTRATADMAKGYRELVSAFVREADRQREC</sequence>
<evidence type="ECO:0000313" key="2">
    <source>
        <dbReference type="EMBL" id="GMF14909.1"/>
    </source>
</evidence>
<feature type="compositionally biased region" description="Polar residues" evidence="1">
    <location>
        <begin position="250"/>
        <end position="265"/>
    </location>
</feature>
<feature type="region of interest" description="Disordered" evidence="1">
    <location>
        <begin position="241"/>
        <end position="267"/>
    </location>
</feature>
<feature type="compositionally biased region" description="Low complexity" evidence="1">
    <location>
        <begin position="1"/>
        <end position="48"/>
    </location>
</feature>
<feature type="region of interest" description="Disordered" evidence="1">
    <location>
        <begin position="1"/>
        <end position="69"/>
    </location>
</feature>
<keyword evidence="3" id="KW-1185">Reference proteome</keyword>